<organism evidence="1">
    <name type="scientific">Rhizophora mucronata</name>
    <name type="common">Asiatic mangrove</name>
    <dbReference type="NCBI Taxonomy" id="61149"/>
    <lineage>
        <taxon>Eukaryota</taxon>
        <taxon>Viridiplantae</taxon>
        <taxon>Streptophyta</taxon>
        <taxon>Embryophyta</taxon>
        <taxon>Tracheophyta</taxon>
        <taxon>Spermatophyta</taxon>
        <taxon>Magnoliopsida</taxon>
        <taxon>eudicotyledons</taxon>
        <taxon>Gunneridae</taxon>
        <taxon>Pentapetalae</taxon>
        <taxon>rosids</taxon>
        <taxon>fabids</taxon>
        <taxon>Malpighiales</taxon>
        <taxon>Rhizophoraceae</taxon>
        <taxon>Rhizophora</taxon>
    </lineage>
</organism>
<dbReference type="EMBL" id="GGEC01052968">
    <property type="protein sequence ID" value="MBX33452.1"/>
    <property type="molecule type" value="Transcribed_RNA"/>
</dbReference>
<protein>
    <submittedName>
        <fullName evidence="1">Uncharacterized protein</fullName>
    </submittedName>
</protein>
<name>A0A2P2MTB4_RHIMU</name>
<dbReference type="AlphaFoldDB" id="A0A2P2MTB4"/>
<proteinExistence type="predicted"/>
<reference evidence="1" key="1">
    <citation type="submission" date="2018-02" db="EMBL/GenBank/DDBJ databases">
        <title>Rhizophora mucronata_Transcriptome.</title>
        <authorList>
            <person name="Meera S.P."/>
            <person name="Sreeshan A."/>
            <person name="Augustine A."/>
        </authorList>
    </citation>
    <scope>NUCLEOTIDE SEQUENCE</scope>
    <source>
        <tissue evidence="1">Leaf</tissue>
    </source>
</reference>
<sequence length="135" mass="14554">MRHLLFLSEAGFPLGSGFVIGKFSNFSLAGGTPGLDRDESLPLLPCLRTPSPISLVFNLLFLPAKRKDPGFWDAVRVTSLLSVTLSFVLFSPAPDSSLSDKPKEDGTLSTSLLTFGALFSRVLAITDRLVPTQEV</sequence>
<evidence type="ECO:0000313" key="1">
    <source>
        <dbReference type="EMBL" id="MBX33452.1"/>
    </source>
</evidence>
<accession>A0A2P2MTB4</accession>